<dbReference type="RefSeq" id="WP_116544285.1">
    <property type="nucleotide sequence ID" value="NZ_QEKI01000011.1"/>
</dbReference>
<reference evidence="2 3" key="1">
    <citation type="submission" date="2018-04" db="EMBL/GenBank/DDBJ databases">
        <title>Genomic Encyclopedia of Type Strains, Phase IV (KMG-IV): sequencing the most valuable type-strain genomes for metagenomic binning, comparative biology and taxonomic classification.</title>
        <authorList>
            <person name="Goeker M."/>
        </authorList>
    </citation>
    <scope>NUCLEOTIDE SEQUENCE [LARGE SCALE GENOMIC DNA]</scope>
    <source>
        <strain evidence="2 3">DSM 100231</strain>
    </source>
</reference>
<dbReference type="Pfam" id="PF00128">
    <property type="entry name" value="Alpha-amylase"/>
    <property type="match status" value="1"/>
</dbReference>
<sequence>MVYIPSSTYRVQLSPKFTLRDLKNILPYLRDLGISTIYAAPFFTARPGSEHGYDVTDPHQINPEVGNMEELQEIAEELKAYGMGWLQDIVPNHMAFHPNNAWLMDVLEKGQKSRYYTFFDVNFSHPDFKGQLMVPFLGEPLDEVIKQGQLKVTFDEHGFRLNYFDNVYPISIDSYTFLLQRVAGNLTPSDVKAQLAEQVQKLEQLMAHDTLEPNDWEQAKKALHQTAQDQPDIKLGIANVLQGINDDESALRELQQQQYYILNHWQETEKQINYRRFFTVNDLICTAMEREEVFSHYHQFIKELCMRQLVQGLRVDHVDGLFDPDKYLTQLRELAGEQVYLVVEKILEGEENMPDYWPIQGNSGYDFLAWVSNLYTDAEGERKLTQVYRRLVPEAPLDYEGLVYEKKLLILENYMQGELQNLLRLLRECALIPADDKNWHHTLATLLASFPVYRIYGHAFPLSPEAMEVVEKAFAIAHEKAPEVRAELEHLRTLFESGDQDSEEKRREKLYFVMRSQQFTGPLAAKGVEDTTFYNYNRLLALNEVGNSPDVFNLDRRDFHERMEYRMQTYPHSINATATHDTKRGEGSRTRLQVLSELPEEWEKKAKDWMQLAQQHSKEKGPTANDLYFILQTLLGVMPIDGKVDDTLVERVQEYLVKAFREAKVNTNWSEPNEAYETATKDLVKKLLLEDEAFMSSFRPFFRKAAHFGWIYSLCQTLLKTTCPGVPDVYQGCELWDFSLVDPDNRRPVDYEQRQQFLQGIKTSEQSEDWLEQLLSSPTDARVKLYLLHQVLHLRKDQKPLFDQGDYIPLRLKGKHSKRAMAFARRYEDNWCIVVVPRLLTDIISEKELPLGEQVWDDTAVELPAGSPQVWQQLFGGQQLQAKQAITLAEIFKSFPVALLTSTNL</sequence>
<dbReference type="GO" id="GO:0005992">
    <property type="term" value="P:trehalose biosynthetic process"/>
    <property type="evidence" value="ECO:0007669"/>
    <property type="project" value="TreeGrafter"/>
</dbReference>
<dbReference type="InterPro" id="IPR017853">
    <property type="entry name" value="GH"/>
</dbReference>
<dbReference type="CDD" id="cd11336">
    <property type="entry name" value="AmyAc_MTSase"/>
    <property type="match status" value="1"/>
</dbReference>
<dbReference type="Gene3D" id="3.20.20.80">
    <property type="entry name" value="Glycosidases"/>
    <property type="match status" value="4"/>
</dbReference>
<gene>
    <name evidence="2" type="ORF">C8E01_11113</name>
</gene>
<dbReference type="NCBIfam" id="TIGR02401">
    <property type="entry name" value="trehalose_TreY"/>
    <property type="match status" value="1"/>
</dbReference>
<dbReference type="PANTHER" id="PTHR10357">
    <property type="entry name" value="ALPHA-AMYLASE FAMILY MEMBER"/>
    <property type="match status" value="1"/>
</dbReference>
<dbReference type="InterPro" id="IPR012767">
    <property type="entry name" value="Trehalose_TreY"/>
</dbReference>
<evidence type="ECO:0000313" key="2">
    <source>
        <dbReference type="EMBL" id="PVY39406.1"/>
    </source>
</evidence>
<dbReference type="Proteomes" id="UP000245466">
    <property type="component" value="Unassembled WGS sequence"/>
</dbReference>
<organism evidence="2 3">
    <name type="scientific">Pontibacter virosus</name>
    <dbReference type="NCBI Taxonomy" id="1765052"/>
    <lineage>
        <taxon>Bacteria</taxon>
        <taxon>Pseudomonadati</taxon>
        <taxon>Bacteroidota</taxon>
        <taxon>Cytophagia</taxon>
        <taxon>Cytophagales</taxon>
        <taxon>Hymenobacteraceae</taxon>
        <taxon>Pontibacter</taxon>
    </lineage>
</organism>
<evidence type="ECO:0000259" key="1">
    <source>
        <dbReference type="SMART" id="SM00642"/>
    </source>
</evidence>
<feature type="domain" description="Glycosyl hydrolase family 13 catalytic" evidence="1">
    <location>
        <begin position="12"/>
        <end position="492"/>
    </location>
</feature>
<dbReference type="PANTHER" id="PTHR10357:SF216">
    <property type="entry name" value="MALTOOLIGOSYL TREHALOSE SYNTHASE-RELATED"/>
    <property type="match status" value="1"/>
</dbReference>
<dbReference type="SMART" id="SM00642">
    <property type="entry name" value="Aamy"/>
    <property type="match status" value="1"/>
</dbReference>
<dbReference type="GO" id="GO:0030980">
    <property type="term" value="P:alpha-glucan catabolic process"/>
    <property type="evidence" value="ECO:0007669"/>
    <property type="project" value="TreeGrafter"/>
</dbReference>
<proteinExistence type="predicted"/>
<keyword evidence="3" id="KW-1185">Reference proteome</keyword>
<dbReference type="AlphaFoldDB" id="A0A2U1ASK1"/>
<accession>A0A2U1ASK1</accession>
<dbReference type="InterPro" id="IPR006047">
    <property type="entry name" value="GH13_cat_dom"/>
</dbReference>
<protein>
    <submittedName>
        <fullName evidence="2">Maltooligosyl trehalose synthase</fullName>
    </submittedName>
</protein>
<dbReference type="GO" id="GO:0047470">
    <property type="term" value="F:(1,4)-alpha-D-glucan 1-alpha-D-glucosylmutase activity"/>
    <property type="evidence" value="ECO:0007669"/>
    <property type="project" value="TreeGrafter"/>
</dbReference>
<dbReference type="OrthoDB" id="9811841at2"/>
<dbReference type="EMBL" id="QEKI01000011">
    <property type="protein sequence ID" value="PVY39406.1"/>
    <property type="molecule type" value="Genomic_DNA"/>
</dbReference>
<evidence type="ECO:0000313" key="3">
    <source>
        <dbReference type="Proteomes" id="UP000245466"/>
    </source>
</evidence>
<comment type="caution">
    <text evidence="2">The sequence shown here is derived from an EMBL/GenBank/DDBJ whole genome shotgun (WGS) entry which is preliminary data.</text>
</comment>
<dbReference type="SUPFAM" id="SSF51445">
    <property type="entry name" value="(Trans)glycosidases"/>
    <property type="match status" value="1"/>
</dbReference>
<name>A0A2U1ASK1_9BACT</name>